<gene>
    <name evidence="2" type="ORF">NITHO_3260004</name>
</gene>
<comment type="caution">
    <text evidence="2">The sequence shown here is derived from an EMBL/GenBank/DDBJ whole genome shotgun (WGS) entry which is preliminary data.</text>
</comment>
<evidence type="ECO:0000313" key="2">
    <source>
        <dbReference type="EMBL" id="CCF84238.1"/>
    </source>
</evidence>
<sequence length="45" mass="5049">MKRKPAGSKIAQGYGAVTPKNRPEDFRELREAFERGVADKMVSEP</sequence>
<feature type="region of interest" description="Disordered" evidence="1">
    <location>
        <begin position="1"/>
        <end position="23"/>
    </location>
</feature>
<protein>
    <submittedName>
        <fullName evidence="2">SpoVT / AbrB like domain protein</fullName>
    </submittedName>
</protein>
<reference evidence="2 3" key="1">
    <citation type="journal article" date="2012" name="ISME J.">
        <title>Nitrification expanded: discovery, physiology and genomics of a nitrite-oxidizing bacterium from the phylum Chloroflexi.</title>
        <authorList>
            <person name="Sorokin D.Y."/>
            <person name="Lucker S."/>
            <person name="Vejmelkova D."/>
            <person name="Kostrikina N.A."/>
            <person name="Kleerebezem R."/>
            <person name="Rijpstra W.I."/>
            <person name="Damste J.S."/>
            <person name="Le Paslier D."/>
            <person name="Muyzer G."/>
            <person name="Wagner M."/>
            <person name="van Loosdrecht M.C."/>
            <person name="Daims H."/>
        </authorList>
    </citation>
    <scope>NUCLEOTIDE SEQUENCE [LARGE SCALE GENOMIC DNA]</scope>
    <source>
        <strain evidence="3">none</strain>
    </source>
</reference>
<keyword evidence="3" id="KW-1185">Reference proteome</keyword>
<dbReference type="RefSeq" id="WP_008478262.1">
    <property type="nucleotide sequence ID" value="NZ_CAGS01000253.1"/>
</dbReference>
<organism evidence="2 3">
    <name type="scientific">Nitrolancea hollandica Lb</name>
    <dbReference type="NCBI Taxonomy" id="1129897"/>
    <lineage>
        <taxon>Bacteria</taxon>
        <taxon>Pseudomonadati</taxon>
        <taxon>Thermomicrobiota</taxon>
        <taxon>Thermomicrobia</taxon>
        <taxon>Sphaerobacterales</taxon>
        <taxon>Sphaerobacterineae</taxon>
        <taxon>Sphaerobacteraceae</taxon>
        <taxon>Nitrolancea</taxon>
    </lineage>
</organism>
<dbReference type="Proteomes" id="UP000004221">
    <property type="component" value="Unassembled WGS sequence"/>
</dbReference>
<dbReference type="EMBL" id="CAGS01000253">
    <property type="protein sequence ID" value="CCF84238.1"/>
    <property type="molecule type" value="Genomic_DNA"/>
</dbReference>
<accession>I4EHS6</accession>
<proteinExistence type="predicted"/>
<evidence type="ECO:0000256" key="1">
    <source>
        <dbReference type="SAM" id="MobiDB-lite"/>
    </source>
</evidence>
<dbReference type="AlphaFoldDB" id="I4EHS6"/>
<evidence type="ECO:0000313" key="3">
    <source>
        <dbReference type="Proteomes" id="UP000004221"/>
    </source>
</evidence>
<name>I4EHS6_9BACT</name>